<protein>
    <submittedName>
        <fullName evidence="9">Peptide/nickel transport system permease protein</fullName>
    </submittedName>
</protein>
<dbReference type="SUPFAM" id="SSF161098">
    <property type="entry name" value="MetI-like"/>
    <property type="match status" value="1"/>
</dbReference>
<dbReference type="PROSITE" id="PS50928">
    <property type="entry name" value="ABC_TM1"/>
    <property type="match status" value="1"/>
</dbReference>
<dbReference type="GO" id="GO:0055085">
    <property type="term" value="P:transmembrane transport"/>
    <property type="evidence" value="ECO:0007669"/>
    <property type="project" value="InterPro"/>
</dbReference>
<dbReference type="PANTHER" id="PTHR43386">
    <property type="entry name" value="OLIGOPEPTIDE TRANSPORT SYSTEM PERMEASE PROTEIN APPC"/>
    <property type="match status" value="1"/>
</dbReference>
<feature type="transmembrane region" description="Helical" evidence="7">
    <location>
        <begin position="246"/>
        <end position="268"/>
    </location>
</feature>
<evidence type="ECO:0000256" key="5">
    <source>
        <dbReference type="ARBA" id="ARBA00022989"/>
    </source>
</evidence>
<feature type="domain" description="ABC transmembrane type-1" evidence="8">
    <location>
        <begin position="79"/>
        <end position="268"/>
    </location>
</feature>
<name>A0A1I3HFC3_9HYPH</name>
<keyword evidence="6 7" id="KW-0472">Membrane</keyword>
<dbReference type="AlphaFoldDB" id="A0A1I3HFC3"/>
<keyword evidence="3" id="KW-1003">Cell membrane</keyword>
<organism evidence="9 10">
    <name type="scientific">Aquamicrobium aerolatum DSM 21857</name>
    <dbReference type="NCBI Taxonomy" id="1121003"/>
    <lineage>
        <taxon>Bacteria</taxon>
        <taxon>Pseudomonadati</taxon>
        <taxon>Pseudomonadota</taxon>
        <taxon>Alphaproteobacteria</taxon>
        <taxon>Hyphomicrobiales</taxon>
        <taxon>Phyllobacteriaceae</taxon>
        <taxon>Aerobium</taxon>
    </lineage>
</organism>
<evidence type="ECO:0000256" key="1">
    <source>
        <dbReference type="ARBA" id="ARBA00004651"/>
    </source>
</evidence>
<comment type="subcellular location">
    <subcellularLocation>
        <location evidence="1 7">Cell membrane</location>
        <topology evidence="1 7">Multi-pass membrane protein</topology>
    </subcellularLocation>
</comment>
<dbReference type="Proteomes" id="UP000242763">
    <property type="component" value="Unassembled WGS sequence"/>
</dbReference>
<keyword evidence="2 7" id="KW-0813">Transport</keyword>
<feature type="transmembrane region" description="Helical" evidence="7">
    <location>
        <begin position="142"/>
        <end position="160"/>
    </location>
</feature>
<evidence type="ECO:0000256" key="2">
    <source>
        <dbReference type="ARBA" id="ARBA00022448"/>
    </source>
</evidence>
<sequence length="283" mass="29599">MSAIVDKPRRSWFGPHVRLYLGMVITALVVGLAVLSLVWTPAPPTKMRIAMKLKPPLESGLAGTDQFGRDIFSLLMTGAWNSLSIALISVLIGVTVGVALGTMAAAKRGFIEEAIMRFADVVFAFPAIISAIMIAALIGSGALTPILAIGLFNIPVFIRVSRALAQRVWANDFCLAAQAAGKGAFRITTDHVLPNIAGGVAIQATIQIGLAILVEAGLSFLGLSLAPPSPSWGRMLGDAQTYLSQAPWMAIAPGIAVAVAVLGFNLLGDGLRDKFDPRTEGGA</sequence>
<keyword evidence="5 7" id="KW-1133">Transmembrane helix</keyword>
<evidence type="ECO:0000313" key="9">
    <source>
        <dbReference type="EMBL" id="SFI34309.1"/>
    </source>
</evidence>
<comment type="similarity">
    <text evidence="7">Belongs to the binding-protein-dependent transport system permease family.</text>
</comment>
<evidence type="ECO:0000313" key="10">
    <source>
        <dbReference type="Proteomes" id="UP000242763"/>
    </source>
</evidence>
<feature type="transmembrane region" description="Helical" evidence="7">
    <location>
        <begin position="118"/>
        <end position="136"/>
    </location>
</feature>
<evidence type="ECO:0000256" key="3">
    <source>
        <dbReference type="ARBA" id="ARBA00022475"/>
    </source>
</evidence>
<evidence type="ECO:0000256" key="4">
    <source>
        <dbReference type="ARBA" id="ARBA00022692"/>
    </source>
</evidence>
<feature type="transmembrane region" description="Helical" evidence="7">
    <location>
        <begin position="20"/>
        <end position="39"/>
    </location>
</feature>
<gene>
    <name evidence="9" type="ORF">SAMN03080618_00153</name>
</gene>
<dbReference type="CDD" id="cd06261">
    <property type="entry name" value="TM_PBP2"/>
    <property type="match status" value="1"/>
</dbReference>
<dbReference type="Pfam" id="PF00528">
    <property type="entry name" value="BPD_transp_1"/>
    <property type="match status" value="1"/>
</dbReference>
<dbReference type="EMBL" id="FORF01000001">
    <property type="protein sequence ID" value="SFI34309.1"/>
    <property type="molecule type" value="Genomic_DNA"/>
</dbReference>
<dbReference type="InterPro" id="IPR050366">
    <property type="entry name" value="BP-dependent_transpt_permease"/>
</dbReference>
<dbReference type="STRING" id="1121003.SAMN03080618_00153"/>
<dbReference type="RefSeq" id="WP_091517537.1">
    <property type="nucleotide sequence ID" value="NZ_FORF01000001.1"/>
</dbReference>
<dbReference type="OrthoDB" id="8410865at2"/>
<dbReference type="Gene3D" id="1.10.3720.10">
    <property type="entry name" value="MetI-like"/>
    <property type="match status" value="1"/>
</dbReference>
<keyword evidence="10" id="KW-1185">Reference proteome</keyword>
<dbReference type="GO" id="GO:0005886">
    <property type="term" value="C:plasma membrane"/>
    <property type="evidence" value="ECO:0007669"/>
    <property type="project" value="UniProtKB-SubCell"/>
</dbReference>
<accession>A0A1I3HFC3</accession>
<dbReference type="InterPro" id="IPR000515">
    <property type="entry name" value="MetI-like"/>
</dbReference>
<dbReference type="InterPro" id="IPR035906">
    <property type="entry name" value="MetI-like_sf"/>
</dbReference>
<reference evidence="10" key="1">
    <citation type="submission" date="2016-10" db="EMBL/GenBank/DDBJ databases">
        <authorList>
            <person name="Varghese N."/>
            <person name="Submissions S."/>
        </authorList>
    </citation>
    <scope>NUCLEOTIDE SEQUENCE [LARGE SCALE GENOMIC DNA]</scope>
    <source>
        <strain evidence="10">DSM 21857</strain>
    </source>
</reference>
<evidence type="ECO:0000256" key="6">
    <source>
        <dbReference type="ARBA" id="ARBA00023136"/>
    </source>
</evidence>
<dbReference type="PANTHER" id="PTHR43386:SF25">
    <property type="entry name" value="PEPTIDE ABC TRANSPORTER PERMEASE PROTEIN"/>
    <property type="match status" value="1"/>
</dbReference>
<keyword evidence="4 7" id="KW-0812">Transmembrane</keyword>
<evidence type="ECO:0000259" key="8">
    <source>
        <dbReference type="PROSITE" id="PS50928"/>
    </source>
</evidence>
<feature type="transmembrane region" description="Helical" evidence="7">
    <location>
        <begin position="83"/>
        <end position="106"/>
    </location>
</feature>
<proteinExistence type="inferred from homology"/>
<evidence type="ECO:0000256" key="7">
    <source>
        <dbReference type="RuleBase" id="RU363032"/>
    </source>
</evidence>